<dbReference type="Gene3D" id="2.30.30.1040">
    <property type="match status" value="1"/>
</dbReference>
<evidence type="ECO:0000256" key="4">
    <source>
        <dbReference type="ARBA" id="ARBA00023242"/>
    </source>
</evidence>
<comment type="subunit">
    <text evidence="6">Homodimers and heterodimers.</text>
</comment>
<evidence type="ECO:0000313" key="8">
    <source>
        <dbReference type="EMBL" id="KAF6140451.1"/>
    </source>
</evidence>
<dbReference type="InterPro" id="IPR010525">
    <property type="entry name" value="ARF_dom"/>
</dbReference>
<comment type="caution">
    <text evidence="8">The sequence shown here is derived from an EMBL/GenBank/DDBJ whole genome shotgun (WGS) entry which is preliminary data.</text>
</comment>
<dbReference type="Pfam" id="PF06507">
    <property type="entry name" value="ARF_AD"/>
    <property type="match status" value="1"/>
</dbReference>
<keyword evidence="3 6" id="KW-0804">Transcription</keyword>
<evidence type="ECO:0000256" key="3">
    <source>
        <dbReference type="ARBA" id="ARBA00023163"/>
    </source>
</evidence>
<dbReference type="FunFam" id="3.10.20.90:FF:000047">
    <property type="entry name" value="Auxin response factor"/>
    <property type="match status" value="1"/>
</dbReference>
<dbReference type="InterPro" id="IPR044835">
    <property type="entry name" value="ARF_plant"/>
</dbReference>
<dbReference type="InterPro" id="IPR053793">
    <property type="entry name" value="PB1-like"/>
</dbReference>
<evidence type="ECO:0000256" key="5">
    <source>
        <dbReference type="ARBA" id="ARBA00023294"/>
    </source>
</evidence>
<comment type="similarity">
    <text evidence="6">Belongs to the Aux/IAA family.</text>
</comment>
<keyword evidence="6" id="KW-0678">Repressor</keyword>
<dbReference type="GO" id="GO:0006355">
    <property type="term" value="P:regulation of DNA-templated transcription"/>
    <property type="evidence" value="ECO:0007669"/>
    <property type="project" value="InterPro"/>
</dbReference>
<keyword evidence="9" id="KW-1185">Reference proteome</keyword>
<dbReference type="Gene3D" id="3.10.20.90">
    <property type="entry name" value="Phosphatidylinositol 3-kinase Catalytic Subunit, Chain A, domain 1"/>
    <property type="match status" value="1"/>
</dbReference>
<dbReference type="OrthoDB" id="1368538at2759"/>
<dbReference type="GO" id="GO:0009734">
    <property type="term" value="P:auxin-activated signaling pathway"/>
    <property type="evidence" value="ECO:0007669"/>
    <property type="project" value="UniProtKB-UniRule"/>
</dbReference>
<dbReference type="EMBL" id="JACGCM010002372">
    <property type="protein sequence ID" value="KAF6140451.1"/>
    <property type="molecule type" value="Genomic_DNA"/>
</dbReference>
<keyword evidence="2 6" id="KW-0805">Transcription regulation</keyword>
<organism evidence="8 9">
    <name type="scientific">Kingdonia uniflora</name>
    <dbReference type="NCBI Taxonomy" id="39325"/>
    <lineage>
        <taxon>Eukaryota</taxon>
        <taxon>Viridiplantae</taxon>
        <taxon>Streptophyta</taxon>
        <taxon>Embryophyta</taxon>
        <taxon>Tracheophyta</taxon>
        <taxon>Spermatophyta</taxon>
        <taxon>Magnoliopsida</taxon>
        <taxon>Ranunculales</taxon>
        <taxon>Circaeasteraceae</taxon>
        <taxon>Kingdonia</taxon>
    </lineage>
</organism>
<gene>
    <name evidence="8" type="ORF">GIB67_014374</name>
</gene>
<dbReference type="PANTHER" id="PTHR31384:SF10">
    <property type="entry name" value="AUXIN RESPONSE FACTOR 5"/>
    <property type="match status" value="1"/>
</dbReference>
<dbReference type="Pfam" id="PF02309">
    <property type="entry name" value="AUX_IAA"/>
    <property type="match status" value="1"/>
</dbReference>
<dbReference type="PROSITE" id="PS51745">
    <property type="entry name" value="PB1"/>
    <property type="match status" value="1"/>
</dbReference>
<comment type="subcellular location">
    <subcellularLocation>
        <location evidence="1 6">Nucleus</location>
    </subcellularLocation>
</comment>
<evidence type="ECO:0000313" key="9">
    <source>
        <dbReference type="Proteomes" id="UP000541444"/>
    </source>
</evidence>
<keyword evidence="4 6" id="KW-0539">Nucleus</keyword>
<sequence length="630" mass="70804">MDRDKTSQLLVGVRRANRQQAALPSSVLTAESMHIGVLAAAAHAFANRSRFTIFYNPRACPSEFVIPLAKYQKTLYSTKVSIGMRFGMMFETEESGKRREILFAASVNSNLVLIVGGVAIGVEWDEPGCGEQQNRISLWDMESPESLFIFPSLTASLKRPLLSGFMGAENELGNLIRGPYIQFPNGNNDLLYRQTPILASEQLKPQIESLPACVINGTPLQEGHGVPQSLSSKINHILPSQNYSIQNHKRPKNIFSQLQALDSSKVDDELPPIVPIEKLETTFSTPHNLINQLTVLDEASHIEMRPRLEPHTVQSHEIKTPQLETSNFNYFPPNPNNLPSQFFDTDDWMLQPSTWLSFPEGHKSAVNQEMVSSMLPSFGQEIWEPLTPFKLMGPQQDQHIVQNISSSCRMRDISEESNDQSEIYNGHQFEVRHERNNIVHTSVSKGLLDSFTSLGEAGFRNPSDYLIGNFNPRQDFQSQISTAKLADSQSFVMQEFTDNSGGTSSSNVDFDESSLLQQGSWQQVPPPLRTYTKVQKLGSVGRSIDVTRFTNYDELHSAIACMFGLEEVLDNPRSSGWRLVYVDFENDVLLVGDDPWEEFVSCVRCVRVLSPTEAQQMTEDEMHLLQNNLV</sequence>
<dbReference type="GO" id="GO:0003677">
    <property type="term" value="F:DNA binding"/>
    <property type="evidence" value="ECO:0007669"/>
    <property type="project" value="InterPro"/>
</dbReference>
<evidence type="ECO:0000256" key="6">
    <source>
        <dbReference type="RuleBase" id="RU004549"/>
    </source>
</evidence>
<evidence type="ECO:0000259" key="7">
    <source>
        <dbReference type="PROSITE" id="PS51745"/>
    </source>
</evidence>
<evidence type="ECO:0000256" key="1">
    <source>
        <dbReference type="ARBA" id="ARBA00004123"/>
    </source>
</evidence>
<reference evidence="8 9" key="1">
    <citation type="journal article" date="2020" name="IScience">
        <title>Genome Sequencing of the Endangered Kingdonia uniflora (Circaeasteraceae, Ranunculales) Reveals Potential Mechanisms of Evolutionary Specialization.</title>
        <authorList>
            <person name="Sun Y."/>
            <person name="Deng T."/>
            <person name="Zhang A."/>
            <person name="Moore M.J."/>
            <person name="Landis J.B."/>
            <person name="Lin N."/>
            <person name="Zhang H."/>
            <person name="Zhang X."/>
            <person name="Huang J."/>
            <person name="Zhang X."/>
            <person name="Sun H."/>
            <person name="Wang H."/>
        </authorList>
    </citation>
    <scope>NUCLEOTIDE SEQUENCE [LARGE SCALE GENOMIC DNA]</scope>
    <source>
        <strain evidence="8">TB1705</strain>
        <tissue evidence="8">Leaf</tissue>
    </source>
</reference>
<dbReference type="Proteomes" id="UP000541444">
    <property type="component" value="Unassembled WGS sequence"/>
</dbReference>
<dbReference type="AlphaFoldDB" id="A0A7J7LCN7"/>
<dbReference type="SUPFAM" id="SSF54277">
    <property type="entry name" value="CAD &amp; PB1 domains"/>
    <property type="match status" value="1"/>
</dbReference>
<protein>
    <recommendedName>
        <fullName evidence="6">Auxin-responsive protein</fullName>
    </recommendedName>
</protein>
<keyword evidence="5 6" id="KW-0927">Auxin signaling pathway</keyword>
<accession>A0A7J7LCN7</accession>
<dbReference type="PANTHER" id="PTHR31384">
    <property type="entry name" value="AUXIN RESPONSE FACTOR 4-RELATED"/>
    <property type="match status" value="1"/>
</dbReference>
<name>A0A7J7LCN7_9MAGN</name>
<comment type="function">
    <text evidence="6">Aux/IAA proteins are short-lived transcriptional factors that function as repressors of early auxin response genes at low auxin concentrations.</text>
</comment>
<dbReference type="InterPro" id="IPR033389">
    <property type="entry name" value="AUX/IAA_dom"/>
</dbReference>
<feature type="domain" description="PB1" evidence="7">
    <location>
        <begin position="529"/>
        <end position="613"/>
    </location>
</feature>
<evidence type="ECO:0000256" key="2">
    <source>
        <dbReference type="ARBA" id="ARBA00023015"/>
    </source>
</evidence>
<proteinExistence type="inferred from homology"/>
<dbReference type="GO" id="GO:0005634">
    <property type="term" value="C:nucleus"/>
    <property type="evidence" value="ECO:0007669"/>
    <property type="project" value="UniProtKB-SubCell"/>
</dbReference>